<dbReference type="RefSeq" id="WP_203812885.1">
    <property type="nucleotide sequence ID" value="NZ_BOMY01000050.1"/>
</dbReference>
<dbReference type="Pfam" id="PF05108">
    <property type="entry name" value="T7SS_ESX1_EccB"/>
    <property type="match status" value="1"/>
</dbReference>
<comment type="caution">
    <text evidence="2">The sequence shown here is derived from an EMBL/GenBank/DDBJ whole genome shotgun (WGS) entry which is preliminary data.</text>
</comment>
<keyword evidence="1" id="KW-1133">Transmembrane helix</keyword>
<keyword evidence="1" id="KW-0472">Membrane</keyword>
<dbReference type="PANTHER" id="PTHR40765">
    <property type="entry name" value="ESX-2 SECRETION SYSTEM ATPASE ECCB2"/>
    <property type="match status" value="1"/>
</dbReference>
<evidence type="ECO:0000256" key="1">
    <source>
        <dbReference type="SAM" id="Phobius"/>
    </source>
</evidence>
<dbReference type="Gene3D" id="3.30.2390.20">
    <property type="entry name" value="Type VII secretion system EccB, repeat 1 domain"/>
    <property type="match status" value="1"/>
</dbReference>
<dbReference type="PANTHER" id="PTHR40765:SF2">
    <property type="entry name" value="ESX-2 SECRETION SYSTEM ATPASE ECCB2"/>
    <property type="match status" value="1"/>
</dbReference>
<dbReference type="InterPro" id="IPR044857">
    <property type="entry name" value="T7SS_EccB_R1"/>
</dbReference>
<evidence type="ECO:0000313" key="3">
    <source>
        <dbReference type="Proteomes" id="UP000623608"/>
    </source>
</evidence>
<gene>
    <name evidence="2" type="ORF">Ate02nite_77830</name>
</gene>
<dbReference type="EMBL" id="BOMY01000050">
    <property type="protein sequence ID" value="GIF25053.1"/>
    <property type="molecule type" value="Genomic_DNA"/>
</dbReference>
<proteinExistence type="predicted"/>
<feature type="transmembrane region" description="Helical" evidence="1">
    <location>
        <begin position="41"/>
        <end position="61"/>
    </location>
</feature>
<protein>
    <submittedName>
        <fullName evidence="2">Type VII secretion protein EccB</fullName>
    </submittedName>
</protein>
<dbReference type="GO" id="GO:0005576">
    <property type="term" value="C:extracellular region"/>
    <property type="evidence" value="ECO:0007669"/>
    <property type="project" value="TreeGrafter"/>
</dbReference>
<evidence type="ECO:0000313" key="2">
    <source>
        <dbReference type="EMBL" id="GIF25053.1"/>
    </source>
</evidence>
<dbReference type="NCBIfam" id="TIGR03919">
    <property type="entry name" value="T7SS_EccB"/>
    <property type="match status" value="1"/>
</dbReference>
<name>A0A919TVP5_9ACTN</name>
<sequence>MPSRQDQLHSYQYSLQRVVAALVTHDPDPSRSPLRRAGTTALVSLLIASLAVVGATIYGVLTGQSNVNPKDASVVFQEKGSGARYVYLKSDDKLHPVLNYTSGLLLAEGETPKLKSIAADKLATVGLGPTLGIPEAPDSLPDADALLTERWSICTDNKGEEGRPRSTLLIGDKLTDGTTGTGEALLVRDPDGQNFMIYNNRRFFVPADRLTATKRILNWGAQESWQVSTAWLNAVPRGVDLLPPPIPNSGDDSVVGDLKVGRLVTGPDKQVAIILADGAADLTPMQGKLMQVAGAGAPIDLGNDFLTMPASKTRLSDTNDPNGLPAEVPKLRDANPSQVCITLPADPKSGDGIRIDPTVPAGFAVDSNGAAPGTVLADFVHVARGKGVVAEGVASATAPAGSGTVSVVTDTGRIYPLASRELLTKLGYAGVKPRQVPSELISLLPQGASLDPAKAGQSQS</sequence>
<keyword evidence="1" id="KW-0812">Transmembrane</keyword>
<dbReference type="InterPro" id="IPR007795">
    <property type="entry name" value="T7SS_EccB"/>
</dbReference>
<reference evidence="2" key="1">
    <citation type="submission" date="2021-01" db="EMBL/GenBank/DDBJ databases">
        <title>Whole genome shotgun sequence of Actinoplanes tereljensis NBRC 105297.</title>
        <authorList>
            <person name="Komaki H."/>
            <person name="Tamura T."/>
        </authorList>
    </citation>
    <scope>NUCLEOTIDE SEQUENCE</scope>
    <source>
        <strain evidence="2">NBRC 105297</strain>
    </source>
</reference>
<organism evidence="2 3">
    <name type="scientific">Paractinoplanes tereljensis</name>
    <dbReference type="NCBI Taxonomy" id="571912"/>
    <lineage>
        <taxon>Bacteria</taxon>
        <taxon>Bacillati</taxon>
        <taxon>Actinomycetota</taxon>
        <taxon>Actinomycetes</taxon>
        <taxon>Micromonosporales</taxon>
        <taxon>Micromonosporaceae</taxon>
        <taxon>Paractinoplanes</taxon>
    </lineage>
</organism>
<dbReference type="AlphaFoldDB" id="A0A919TVP5"/>
<dbReference type="Proteomes" id="UP000623608">
    <property type="component" value="Unassembled WGS sequence"/>
</dbReference>
<accession>A0A919TVP5</accession>
<keyword evidence="3" id="KW-1185">Reference proteome</keyword>